<dbReference type="InterPro" id="IPR036036">
    <property type="entry name" value="SOCS_box-like_dom_sf"/>
</dbReference>
<dbReference type="Pfam" id="PF07525">
    <property type="entry name" value="SOCS_box"/>
    <property type="match status" value="1"/>
</dbReference>
<dbReference type="SMART" id="SM00248">
    <property type="entry name" value="ANK"/>
    <property type="match status" value="5"/>
</dbReference>
<dbReference type="PANTHER" id="PTHR24198">
    <property type="entry name" value="ANKYRIN REPEAT AND PROTEIN KINASE DOMAIN-CONTAINING PROTEIN"/>
    <property type="match status" value="1"/>
</dbReference>
<name>A0A8K0AA81_BRALA</name>
<evidence type="ECO:0000313" key="6">
    <source>
        <dbReference type="Proteomes" id="UP000838412"/>
    </source>
</evidence>
<dbReference type="PANTHER" id="PTHR24198:SF194">
    <property type="entry name" value="INVERSIN-A"/>
    <property type="match status" value="1"/>
</dbReference>
<protein>
    <submittedName>
        <fullName evidence="5">ASB15 protein</fullName>
    </submittedName>
</protein>
<dbReference type="EMBL" id="OV696693">
    <property type="protein sequence ID" value="CAH1271121.1"/>
    <property type="molecule type" value="Genomic_DNA"/>
</dbReference>
<reference evidence="5" key="1">
    <citation type="submission" date="2022-01" db="EMBL/GenBank/DDBJ databases">
        <authorList>
            <person name="Braso-Vives M."/>
        </authorList>
    </citation>
    <scope>NUCLEOTIDE SEQUENCE</scope>
</reference>
<dbReference type="InterPro" id="IPR001496">
    <property type="entry name" value="SOCS_box"/>
</dbReference>
<evidence type="ECO:0000256" key="2">
    <source>
        <dbReference type="ARBA" id="ARBA00022737"/>
    </source>
</evidence>
<organism evidence="5 6">
    <name type="scientific">Branchiostoma lanceolatum</name>
    <name type="common">Common lancelet</name>
    <name type="synonym">Amphioxus lanceolatum</name>
    <dbReference type="NCBI Taxonomy" id="7740"/>
    <lineage>
        <taxon>Eukaryota</taxon>
        <taxon>Metazoa</taxon>
        <taxon>Chordata</taxon>
        <taxon>Cephalochordata</taxon>
        <taxon>Leptocardii</taxon>
        <taxon>Amphioxiformes</taxon>
        <taxon>Branchiostomatidae</taxon>
        <taxon>Branchiostoma</taxon>
    </lineage>
</organism>
<dbReference type="Gene3D" id="1.10.750.20">
    <property type="entry name" value="SOCS box"/>
    <property type="match status" value="1"/>
</dbReference>
<dbReference type="UniPathway" id="UPA00143"/>
<dbReference type="GO" id="GO:0035556">
    <property type="term" value="P:intracellular signal transduction"/>
    <property type="evidence" value="ECO:0007669"/>
    <property type="project" value="InterPro"/>
</dbReference>
<dbReference type="Gene3D" id="1.25.40.20">
    <property type="entry name" value="Ankyrin repeat-containing domain"/>
    <property type="match status" value="2"/>
</dbReference>
<evidence type="ECO:0000256" key="1">
    <source>
        <dbReference type="ARBA" id="ARBA00004906"/>
    </source>
</evidence>
<gene>
    <name evidence="5" type="primary">ASB15</name>
    <name evidence="5" type="ORF">BLAG_LOCUS23225</name>
</gene>
<proteinExistence type="predicted"/>
<keyword evidence="3" id="KW-0040">ANK repeat</keyword>
<accession>A0A8K0AA81</accession>
<dbReference type="AlphaFoldDB" id="A0A8K0AA81"/>
<dbReference type="OrthoDB" id="10341745at2759"/>
<dbReference type="Pfam" id="PF13606">
    <property type="entry name" value="Ank_3"/>
    <property type="match status" value="1"/>
</dbReference>
<dbReference type="GO" id="GO:0016567">
    <property type="term" value="P:protein ubiquitination"/>
    <property type="evidence" value="ECO:0007669"/>
    <property type="project" value="UniProtKB-UniPathway"/>
</dbReference>
<sequence length="525" mass="58346">MGNSYSCGGVFPGDVVNGRGGPPPVEWPSVDGTYLVYRLILENDAEALADILLQYDINAELLVDVREVEKNIPLLVMSSDQLRGGGMLLPDQLELLRQFLRGDYSQLCKRITSLHDTKKDRVYIVGMSPLQVACMVGHSDCISVLLRMGSDPEAKETRFSAVIWPEREQVGTVVHPLSPAQLCAAYGHVDCLEKLLECIPPPEESLKTKVCGATVAHISRTPLLHLSAVLEQPDCLKLLVSRGVNLEERDETDMTETFGRGQVEDSVCLQEVLRYAYGGVDAALGLLGMTALLHACKSANAACLEVLLERGVDCSSPTRRQESPLHLLASHGVRYKNSHGVTDHCFENCLRMLLNRGALVNCTDDTRLDLIDKPVIKMFQEGLPGHCLLNCILMYLHASTFTLRRTKAVPSWVKPYHWHNLEAREVDGSPADSVLNLTARVAVEIPKDMLFMGMPDARERRMVPNCNGVYLKYVLSLPNEPRKLADLSRLTVRRALGRHVQRDIGKLHLPKALKSFILLWDLDCD</sequence>
<dbReference type="InterPro" id="IPR002110">
    <property type="entry name" value="Ankyrin_rpt"/>
</dbReference>
<keyword evidence="2" id="KW-0677">Repeat</keyword>
<dbReference type="Pfam" id="PF00023">
    <property type="entry name" value="Ank"/>
    <property type="match status" value="1"/>
</dbReference>
<dbReference type="Proteomes" id="UP000838412">
    <property type="component" value="Chromosome 8"/>
</dbReference>
<evidence type="ECO:0000259" key="4">
    <source>
        <dbReference type="SMART" id="SM00969"/>
    </source>
</evidence>
<dbReference type="SUPFAM" id="SSF158235">
    <property type="entry name" value="SOCS box-like"/>
    <property type="match status" value="1"/>
</dbReference>
<feature type="domain" description="SOCS box" evidence="4">
    <location>
        <begin position="481"/>
        <end position="520"/>
    </location>
</feature>
<comment type="pathway">
    <text evidence="1">Protein modification; protein ubiquitination.</text>
</comment>
<evidence type="ECO:0000313" key="5">
    <source>
        <dbReference type="EMBL" id="CAH1271121.1"/>
    </source>
</evidence>
<keyword evidence="6" id="KW-1185">Reference proteome</keyword>
<dbReference type="CDD" id="cd03716">
    <property type="entry name" value="SOCS_ASB_like"/>
    <property type="match status" value="1"/>
</dbReference>
<dbReference type="SMART" id="SM00969">
    <property type="entry name" value="SOCS_box"/>
    <property type="match status" value="1"/>
</dbReference>
<dbReference type="InterPro" id="IPR036770">
    <property type="entry name" value="Ankyrin_rpt-contain_sf"/>
</dbReference>
<dbReference type="SUPFAM" id="SSF48403">
    <property type="entry name" value="Ankyrin repeat"/>
    <property type="match status" value="1"/>
</dbReference>
<evidence type="ECO:0000256" key="3">
    <source>
        <dbReference type="ARBA" id="ARBA00023043"/>
    </source>
</evidence>